<evidence type="ECO:0000313" key="1">
    <source>
        <dbReference type="EMBL" id="GFF88514.1"/>
    </source>
</evidence>
<organism evidence="1 2">
    <name type="scientific">Aspergillus udagawae</name>
    <dbReference type="NCBI Taxonomy" id="91492"/>
    <lineage>
        <taxon>Eukaryota</taxon>
        <taxon>Fungi</taxon>
        <taxon>Dikarya</taxon>
        <taxon>Ascomycota</taxon>
        <taxon>Pezizomycotina</taxon>
        <taxon>Eurotiomycetes</taxon>
        <taxon>Eurotiomycetidae</taxon>
        <taxon>Eurotiales</taxon>
        <taxon>Aspergillaceae</taxon>
        <taxon>Aspergillus</taxon>
        <taxon>Aspergillus subgen. Fumigati</taxon>
    </lineage>
</organism>
<proteinExistence type="predicted"/>
<protein>
    <submittedName>
        <fullName evidence="1">Uncharacterized protein</fullName>
    </submittedName>
</protein>
<sequence length="78" mass="8875">MPSLDIPTLPSRNLVVIDAKDAETLEEATAQLLRDMGIQLPSLEGMQNTTDQTQPWYTDVKSWKHFFDRDPGTNTRDL</sequence>
<accession>A0ABQ1AXS8</accession>
<gene>
    <name evidence="1" type="ORF">IFM53868_05524</name>
</gene>
<reference evidence="1 2" key="1">
    <citation type="submission" date="2020-01" db="EMBL/GenBank/DDBJ databases">
        <title>Draft genome sequence of Aspergillus udagawae IFM 53868.</title>
        <authorList>
            <person name="Takahashi H."/>
            <person name="Yaguchi T."/>
        </authorList>
    </citation>
    <scope>NUCLEOTIDE SEQUENCE [LARGE SCALE GENOMIC DNA]</scope>
    <source>
        <strain evidence="1 2">IFM 53868</strain>
    </source>
</reference>
<evidence type="ECO:0000313" key="2">
    <source>
        <dbReference type="Proteomes" id="UP000465266"/>
    </source>
</evidence>
<keyword evidence="2" id="KW-1185">Reference proteome</keyword>
<comment type="caution">
    <text evidence="1">The sequence shown here is derived from an EMBL/GenBank/DDBJ whole genome shotgun (WGS) entry which is preliminary data.</text>
</comment>
<dbReference type="EMBL" id="BLKG01000056">
    <property type="protein sequence ID" value="GFF88514.1"/>
    <property type="molecule type" value="Genomic_DNA"/>
</dbReference>
<dbReference type="Proteomes" id="UP000465266">
    <property type="component" value="Unassembled WGS sequence"/>
</dbReference>
<name>A0ABQ1AXS8_9EURO</name>